<reference evidence="1 2" key="1">
    <citation type="journal article" date="2012" name="Front. Microbiol.">
        <title>Redundancy and modularity in membrane-associated dissimilatory nitrate reduction in Bacillus.</title>
        <authorList>
            <person name="Heylen K."/>
            <person name="Keltjens J."/>
        </authorList>
    </citation>
    <scope>NUCLEOTIDE SEQUENCE [LARGE SCALE GENOMIC DNA]</scope>
    <source>
        <strain evidence="1 2">LMG 9581</strain>
    </source>
</reference>
<keyword evidence="2" id="KW-1185">Reference proteome</keyword>
<evidence type="ECO:0000313" key="1">
    <source>
        <dbReference type="EMBL" id="EKN68521.1"/>
    </source>
</evidence>
<evidence type="ECO:0000313" key="2">
    <source>
        <dbReference type="Proteomes" id="UP000006315"/>
    </source>
</evidence>
<dbReference type="Proteomes" id="UP000006315">
    <property type="component" value="Unassembled WGS sequence"/>
</dbReference>
<comment type="caution">
    <text evidence="1">The sequence shown here is derived from an EMBL/GenBank/DDBJ whole genome shotgun (WGS) entry which is preliminary data.</text>
</comment>
<dbReference type="PATRIC" id="fig|1131731.3.peg.884"/>
<sequence>MWDERNPVFNLHPGEEGQLMMKYTCKKCCNIMHSFSICPICNEEVHVVPIEINIQKGTSILDSLREE</sequence>
<protein>
    <submittedName>
        <fullName evidence="1">Uncharacterized protein</fullName>
    </submittedName>
</protein>
<dbReference type="EMBL" id="AJLR01000039">
    <property type="protein sequence ID" value="EKN68521.1"/>
    <property type="molecule type" value="Genomic_DNA"/>
</dbReference>
<name>K6E5J9_SCHAZ</name>
<dbReference type="STRING" id="1131731.BAZO_04255"/>
<organism evidence="1 2">
    <name type="scientific">Schinkia azotoformans LMG 9581</name>
    <dbReference type="NCBI Taxonomy" id="1131731"/>
    <lineage>
        <taxon>Bacteria</taxon>
        <taxon>Bacillati</taxon>
        <taxon>Bacillota</taxon>
        <taxon>Bacilli</taxon>
        <taxon>Bacillales</taxon>
        <taxon>Bacillaceae</taxon>
        <taxon>Calidifontibacillus/Schinkia group</taxon>
        <taxon>Schinkia</taxon>
    </lineage>
</organism>
<gene>
    <name evidence="1" type="ORF">BAZO_04255</name>
</gene>
<proteinExistence type="predicted"/>
<accession>K6E5J9</accession>
<dbReference type="AlphaFoldDB" id="K6E5J9"/>